<dbReference type="PANTHER" id="PTHR11700">
    <property type="entry name" value="30S RIBOSOMAL PROTEIN S10 FAMILY MEMBER"/>
    <property type="match status" value="1"/>
</dbReference>
<dbReference type="GO" id="GO:1990904">
    <property type="term" value="C:ribonucleoprotein complex"/>
    <property type="evidence" value="ECO:0007669"/>
    <property type="project" value="UniProtKB-KW"/>
</dbReference>
<dbReference type="SUPFAM" id="SSF54999">
    <property type="entry name" value="Ribosomal protein S10"/>
    <property type="match status" value="1"/>
</dbReference>
<keyword evidence="3" id="KW-0687">Ribonucleoprotein</keyword>
<comment type="similarity">
    <text evidence="1">Belongs to the universal ribosomal protein uS10 family.</text>
</comment>
<dbReference type="Proteomes" id="UP000185944">
    <property type="component" value="Unassembled WGS sequence"/>
</dbReference>
<proteinExistence type="inferred from homology"/>
<dbReference type="EMBL" id="LTDL01000014">
    <property type="protein sequence ID" value="OAG31763.1"/>
    <property type="molecule type" value="Genomic_DNA"/>
</dbReference>
<comment type="caution">
    <text evidence="5">The sequence shown here is derived from an EMBL/GenBank/DDBJ whole genome shotgun (WGS) entry which is preliminary data.</text>
</comment>
<sequence length="121" mass="13810">MNHSEKEYEKEVETTAEQQKQTLRISMVSNNKKEIERVAYEIYELAQKEDVSCPGPVSMKNNVLKVTTRKSPCGNGSNTYDKYTMVIRKKHIDINATYDVFKAITSTVSSPEVFIQVVIKS</sequence>
<evidence type="ECO:0000256" key="2">
    <source>
        <dbReference type="ARBA" id="ARBA00022980"/>
    </source>
</evidence>
<keyword evidence="6" id="KW-1185">Reference proteome</keyword>
<dbReference type="OrthoDB" id="10248551at2759"/>
<dbReference type="Pfam" id="PF00338">
    <property type="entry name" value="Ribosomal_S10"/>
    <property type="match status" value="1"/>
</dbReference>
<organism evidence="5 6">
    <name type="scientific">Nematocida displodere</name>
    <dbReference type="NCBI Taxonomy" id="1805483"/>
    <lineage>
        <taxon>Eukaryota</taxon>
        <taxon>Fungi</taxon>
        <taxon>Fungi incertae sedis</taxon>
        <taxon>Microsporidia</taxon>
        <taxon>Nematocida</taxon>
    </lineage>
</organism>
<accession>A0A177EIG7</accession>
<protein>
    <submittedName>
        <fullName evidence="5">Small subunit ribosomal protein S2e</fullName>
    </submittedName>
</protein>
<feature type="domain" description="Small ribosomal subunit protein uS10" evidence="4">
    <location>
        <begin position="24"/>
        <end position="118"/>
    </location>
</feature>
<keyword evidence="2 5" id="KW-0689">Ribosomal protein</keyword>
<evidence type="ECO:0000256" key="3">
    <source>
        <dbReference type="ARBA" id="ARBA00023274"/>
    </source>
</evidence>
<dbReference type="VEuPathDB" id="MicrosporidiaDB:NEDG_00238"/>
<dbReference type="RefSeq" id="XP_067545364.1">
    <property type="nucleotide sequence ID" value="XM_067687656.1"/>
</dbReference>
<dbReference type="InterPro" id="IPR001848">
    <property type="entry name" value="Ribosomal_uS10"/>
</dbReference>
<gene>
    <name evidence="5" type="ORF">NEDG_00238</name>
</gene>
<dbReference type="SMART" id="SM01403">
    <property type="entry name" value="Ribosomal_S10"/>
    <property type="match status" value="1"/>
</dbReference>
<dbReference type="AlphaFoldDB" id="A0A177EIG7"/>
<evidence type="ECO:0000313" key="5">
    <source>
        <dbReference type="EMBL" id="OAG31763.1"/>
    </source>
</evidence>
<dbReference type="HAMAP" id="MF_00508">
    <property type="entry name" value="Ribosomal_uS10"/>
    <property type="match status" value="1"/>
</dbReference>
<dbReference type="InterPro" id="IPR036838">
    <property type="entry name" value="Ribosomal_uS10_dom_sf"/>
</dbReference>
<evidence type="ECO:0000313" key="6">
    <source>
        <dbReference type="Proteomes" id="UP000185944"/>
    </source>
</evidence>
<dbReference type="GeneID" id="93646588"/>
<evidence type="ECO:0000256" key="1">
    <source>
        <dbReference type="ARBA" id="ARBA00007102"/>
    </source>
</evidence>
<dbReference type="GO" id="GO:0003735">
    <property type="term" value="F:structural constituent of ribosome"/>
    <property type="evidence" value="ECO:0007669"/>
    <property type="project" value="InterPro"/>
</dbReference>
<reference evidence="5 6" key="1">
    <citation type="submission" date="2016-02" db="EMBL/GenBank/DDBJ databases">
        <title>Discovery of a natural microsporidian pathogen with a broad tissue tropism in Caenorhabditis elegans.</title>
        <authorList>
            <person name="Luallen R.J."/>
            <person name="Reinke A.W."/>
            <person name="Tong L."/>
            <person name="Botts M.R."/>
            <person name="Felix M.-A."/>
            <person name="Troemel E.R."/>
        </authorList>
    </citation>
    <scope>NUCLEOTIDE SEQUENCE [LARGE SCALE GENOMIC DNA]</scope>
    <source>
        <strain evidence="5 6">JUm2807</strain>
    </source>
</reference>
<evidence type="ECO:0000259" key="4">
    <source>
        <dbReference type="SMART" id="SM01403"/>
    </source>
</evidence>
<dbReference type="InterPro" id="IPR027486">
    <property type="entry name" value="Ribosomal_uS10_dom"/>
</dbReference>
<dbReference type="GO" id="GO:0006412">
    <property type="term" value="P:translation"/>
    <property type="evidence" value="ECO:0007669"/>
    <property type="project" value="InterPro"/>
</dbReference>
<name>A0A177EIG7_9MICR</name>
<dbReference type="GO" id="GO:0005840">
    <property type="term" value="C:ribosome"/>
    <property type="evidence" value="ECO:0007669"/>
    <property type="project" value="UniProtKB-KW"/>
</dbReference>
<dbReference type="STRING" id="1805483.A0A177EIG7"/>
<dbReference type="Gene3D" id="3.30.70.600">
    <property type="entry name" value="Ribosomal protein S10 domain"/>
    <property type="match status" value="1"/>
</dbReference>